<feature type="chain" id="PRO_5045851726" description="Lipoprotein" evidence="1">
    <location>
        <begin position="21"/>
        <end position="229"/>
    </location>
</feature>
<feature type="signal peptide" evidence="1">
    <location>
        <begin position="1"/>
        <end position="20"/>
    </location>
</feature>
<comment type="caution">
    <text evidence="2">The sequence shown here is derived from an EMBL/GenBank/DDBJ whole genome shotgun (WGS) entry which is preliminary data.</text>
</comment>
<sequence>MKTTISYFLTALLLVFTACSKSNDNEPEEVGDGGYVSGTYWPYAIGNQWNLVNTDDTEDTYQYLIHKSLTHEGKTYFQFKPLGIDADVELNDGFREENGVFISLHGATSQMGINTSAGTATYINTNLKVGEIWKEEVSLQISGQASGTITHFNEGRILEKAANATINGKTYKDVLKSELKKTLHNSITGHTQKIVYETWLAKGIGIIYEKTTYNDSDSESYGLVSYTVK</sequence>
<proteinExistence type="predicted"/>
<evidence type="ECO:0000313" key="3">
    <source>
        <dbReference type="Proteomes" id="UP001597440"/>
    </source>
</evidence>
<evidence type="ECO:0000256" key="1">
    <source>
        <dbReference type="SAM" id="SignalP"/>
    </source>
</evidence>
<organism evidence="2 3">
    <name type="scientific">Sphingobacterium tabacisoli</name>
    <dbReference type="NCBI Taxonomy" id="2044855"/>
    <lineage>
        <taxon>Bacteria</taxon>
        <taxon>Pseudomonadati</taxon>
        <taxon>Bacteroidota</taxon>
        <taxon>Sphingobacteriia</taxon>
        <taxon>Sphingobacteriales</taxon>
        <taxon>Sphingobacteriaceae</taxon>
        <taxon>Sphingobacterium</taxon>
    </lineage>
</organism>
<protein>
    <recommendedName>
        <fullName evidence="4">Lipoprotein</fullName>
    </recommendedName>
</protein>
<keyword evidence="3" id="KW-1185">Reference proteome</keyword>
<dbReference type="EMBL" id="JBHULD010000004">
    <property type="protein sequence ID" value="MFD2553307.1"/>
    <property type="molecule type" value="Genomic_DNA"/>
</dbReference>
<accession>A0ABW5KWE4</accession>
<reference evidence="3" key="1">
    <citation type="journal article" date="2019" name="Int. J. Syst. Evol. Microbiol.">
        <title>The Global Catalogue of Microorganisms (GCM) 10K type strain sequencing project: providing services to taxonomists for standard genome sequencing and annotation.</title>
        <authorList>
            <consortium name="The Broad Institute Genomics Platform"/>
            <consortium name="The Broad Institute Genome Sequencing Center for Infectious Disease"/>
            <person name="Wu L."/>
            <person name="Ma J."/>
        </authorList>
    </citation>
    <scope>NUCLEOTIDE SEQUENCE [LARGE SCALE GENOMIC DNA]</scope>
    <source>
        <strain evidence="3">KCTC 52298</strain>
    </source>
</reference>
<name>A0ABW5KWE4_9SPHI</name>
<keyword evidence="1" id="KW-0732">Signal</keyword>
<evidence type="ECO:0000313" key="2">
    <source>
        <dbReference type="EMBL" id="MFD2553307.1"/>
    </source>
</evidence>
<dbReference type="Proteomes" id="UP001597440">
    <property type="component" value="Unassembled WGS sequence"/>
</dbReference>
<gene>
    <name evidence="2" type="ORF">ACFSQW_02805</name>
</gene>
<dbReference type="PROSITE" id="PS51257">
    <property type="entry name" value="PROKAR_LIPOPROTEIN"/>
    <property type="match status" value="1"/>
</dbReference>
<dbReference type="RefSeq" id="WP_210355309.1">
    <property type="nucleotide sequence ID" value="NZ_JAEQMU010000004.1"/>
</dbReference>
<evidence type="ECO:0008006" key="4">
    <source>
        <dbReference type="Google" id="ProtNLM"/>
    </source>
</evidence>